<evidence type="ECO:0000313" key="3">
    <source>
        <dbReference type="Proteomes" id="UP000244201"/>
    </source>
</evidence>
<evidence type="ECO:0008006" key="4">
    <source>
        <dbReference type="Google" id="ProtNLM"/>
    </source>
</evidence>
<feature type="compositionally biased region" description="Basic and acidic residues" evidence="1">
    <location>
        <begin position="142"/>
        <end position="156"/>
    </location>
</feature>
<keyword evidence="3" id="KW-1185">Reference proteome</keyword>
<feature type="region of interest" description="Disordered" evidence="1">
    <location>
        <begin position="132"/>
        <end position="156"/>
    </location>
</feature>
<proteinExistence type="predicted"/>
<reference evidence="2 3" key="1">
    <citation type="submission" date="2018-01" db="EMBL/GenBank/DDBJ databases">
        <title>Complete genome sequence of Streptomyces lunaelactis MM109T, a Ferroverdin A producer isolated from cave moonmilk deposits.</title>
        <authorList>
            <person name="Naome A."/>
            <person name="Martinet L."/>
            <person name="Maciejewska M."/>
            <person name="Anderssen S."/>
            <person name="Adam D."/>
            <person name="Tenconi E."/>
            <person name="Deflandre B."/>
            <person name="Arguelles-Arias A."/>
            <person name="Calusinska M."/>
            <person name="Copieters W."/>
            <person name="Karim L."/>
            <person name="Hanikenne M."/>
            <person name="Baurain D."/>
            <person name="van Wezel G."/>
            <person name="Smargiasso N."/>
            <person name="de Pauw E."/>
            <person name="Delfosse P."/>
            <person name="Rigali S."/>
        </authorList>
    </citation>
    <scope>NUCLEOTIDE SEQUENCE [LARGE SCALE GENOMIC DNA]</scope>
    <source>
        <strain evidence="2 3">MM109</strain>
    </source>
</reference>
<dbReference type="OrthoDB" id="3873778at2"/>
<protein>
    <recommendedName>
        <fullName evidence="4">Resolvase/invertase-type recombinase catalytic domain-containing protein</fullName>
    </recommendedName>
</protein>
<organism evidence="2 3">
    <name type="scientific">Streptomyces lunaelactis</name>
    <dbReference type="NCBI Taxonomy" id="1535768"/>
    <lineage>
        <taxon>Bacteria</taxon>
        <taxon>Bacillati</taxon>
        <taxon>Actinomycetota</taxon>
        <taxon>Actinomycetes</taxon>
        <taxon>Kitasatosporales</taxon>
        <taxon>Streptomycetaceae</taxon>
        <taxon>Streptomyces</taxon>
    </lineage>
</organism>
<evidence type="ECO:0000256" key="1">
    <source>
        <dbReference type="SAM" id="MobiDB-lite"/>
    </source>
</evidence>
<dbReference type="AlphaFoldDB" id="A0A2R4T9P9"/>
<sequence length="156" mass="17159">MAEEEFVDLDITERGTVRIAGYLRCFPFDTWAMEPHRVALRRYAGELGLPEPSIYLDNGLRSRGPLPGLERLMDVVACGIYDVLLIPGPFVFSVHDLEASASVRRITGFGCMVLELPPLHVPRRCGPEPPGLMAPSSACAADDAKARQRLARDRPG</sequence>
<dbReference type="GeneID" id="55659544"/>
<dbReference type="RefSeq" id="WP_108153148.1">
    <property type="nucleotide sequence ID" value="NZ_CP026304.1"/>
</dbReference>
<dbReference type="EMBL" id="CP026304">
    <property type="protein sequence ID" value="AVZ75860.1"/>
    <property type="molecule type" value="Genomic_DNA"/>
</dbReference>
<dbReference type="KEGG" id="slk:SLUN_30305"/>
<evidence type="ECO:0000313" key="2">
    <source>
        <dbReference type="EMBL" id="AVZ75860.1"/>
    </source>
</evidence>
<accession>A0A2R4T9P9</accession>
<gene>
    <name evidence="2" type="ORF">SLUN_30305</name>
</gene>
<dbReference type="Proteomes" id="UP000244201">
    <property type="component" value="Chromosome"/>
</dbReference>
<name>A0A2R4T9P9_9ACTN</name>